<feature type="non-terminal residue" evidence="2">
    <location>
        <position position="64"/>
    </location>
</feature>
<dbReference type="Proteomes" id="UP000663844">
    <property type="component" value="Unassembled WGS sequence"/>
</dbReference>
<dbReference type="SUPFAM" id="SSF81301">
    <property type="entry name" value="Nucleotidyltransferase"/>
    <property type="match status" value="1"/>
</dbReference>
<accession>A0A820BAG4</accession>
<reference evidence="2" key="1">
    <citation type="submission" date="2021-02" db="EMBL/GenBank/DDBJ databases">
        <authorList>
            <person name="Nowell W R."/>
        </authorList>
    </citation>
    <scope>NUCLEOTIDE SEQUENCE</scope>
</reference>
<dbReference type="Pfam" id="PF01909">
    <property type="entry name" value="NTP_transf_2"/>
    <property type="match status" value="1"/>
</dbReference>
<organism evidence="2 4">
    <name type="scientific">Adineta steineri</name>
    <dbReference type="NCBI Taxonomy" id="433720"/>
    <lineage>
        <taxon>Eukaryota</taxon>
        <taxon>Metazoa</taxon>
        <taxon>Spiralia</taxon>
        <taxon>Gnathifera</taxon>
        <taxon>Rotifera</taxon>
        <taxon>Eurotatoria</taxon>
        <taxon>Bdelloidea</taxon>
        <taxon>Adinetida</taxon>
        <taxon>Adinetidae</taxon>
        <taxon>Adineta</taxon>
    </lineage>
</organism>
<evidence type="ECO:0000259" key="1">
    <source>
        <dbReference type="Pfam" id="PF01909"/>
    </source>
</evidence>
<dbReference type="EMBL" id="CAJOBB010014302">
    <property type="protein sequence ID" value="CAF4302796.1"/>
    <property type="molecule type" value="Genomic_DNA"/>
</dbReference>
<dbReference type="Gene3D" id="3.30.460.10">
    <property type="entry name" value="Beta Polymerase, domain 2"/>
    <property type="match status" value="1"/>
</dbReference>
<dbReference type="Proteomes" id="UP000663868">
    <property type="component" value="Unassembled WGS sequence"/>
</dbReference>
<proteinExistence type="predicted"/>
<sequence length="64" mass="7500">MDRSALPLILQTLNLKEEDVTNVYHHGSWIYGTNSPTSDRDILIVTRSLNNIPLKFWSDFDYFQ</sequence>
<comment type="caution">
    <text evidence="2">The sequence shown here is derived from an EMBL/GenBank/DDBJ whole genome shotgun (WGS) entry which is preliminary data.</text>
</comment>
<feature type="domain" description="Polymerase nucleotidyl transferase" evidence="1">
    <location>
        <begin position="15"/>
        <end position="50"/>
    </location>
</feature>
<dbReference type="InterPro" id="IPR043519">
    <property type="entry name" value="NT_sf"/>
</dbReference>
<protein>
    <recommendedName>
        <fullName evidence="1">Polymerase nucleotidyl transferase domain-containing protein</fullName>
    </recommendedName>
</protein>
<evidence type="ECO:0000313" key="2">
    <source>
        <dbReference type="EMBL" id="CAF4197847.1"/>
    </source>
</evidence>
<name>A0A820BAG4_9BILA</name>
<gene>
    <name evidence="3" type="ORF">KXQ929_LOCUS45627</name>
    <name evidence="2" type="ORF">OXD698_LOCUS40667</name>
</gene>
<dbReference type="EMBL" id="CAJOAZ010009140">
    <property type="protein sequence ID" value="CAF4197847.1"/>
    <property type="molecule type" value="Genomic_DNA"/>
</dbReference>
<evidence type="ECO:0000313" key="3">
    <source>
        <dbReference type="EMBL" id="CAF4302796.1"/>
    </source>
</evidence>
<dbReference type="AlphaFoldDB" id="A0A820BAG4"/>
<dbReference type="GO" id="GO:0016779">
    <property type="term" value="F:nucleotidyltransferase activity"/>
    <property type="evidence" value="ECO:0007669"/>
    <property type="project" value="InterPro"/>
</dbReference>
<dbReference type="InterPro" id="IPR002934">
    <property type="entry name" value="Polymerase_NTP_transf_dom"/>
</dbReference>
<evidence type="ECO:0000313" key="4">
    <source>
        <dbReference type="Proteomes" id="UP000663844"/>
    </source>
</evidence>